<evidence type="ECO:0000256" key="6">
    <source>
        <dbReference type="ARBA" id="ARBA00022989"/>
    </source>
</evidence>
<evidence type="ECO:0000256" key="9">
    <source>
        <dbReference type="SAM" id="Phobius"/>
    </source>
</evidence>
<comment type="subcellular location">
    <subcellularLocation>
        <location evidence="1">Cell membrane</location>
        <topology evidence="1">Multi-pass membrane protein</topology>
    </subcellularLocation>
</comment>
<feature type="transmembrane region" description="Helical" evidence="9">
    <location>
        <begin position="231"/>
        <end position="249"/>
    </location>
</feature>
<evidence type="ECO:0000313" key="12">
    <source>
        <dbReference type="Proteomes" id="UP001524435"/>
    </source>
</evidence>
<keyword evidence="4 8" id="KW-0762">Sugar transport</keyword>
<evidence type="ECO:0000256" key="5">
    <source>
        <dbReference type="ARBA" id="ARBA00022692"/>
    </source>
</evidence>
<feature type="transmembrane region" description="Helical" evidence="9">
    <location>
        <begin position="290"/>
        <end position="311"/>
    </location>
</feature>
<dbReference type="PANTHER" id="PTHR33989:SF4">
    <property type="entry name" value="PTS SYSTEM N,N'-DIACETYLCHITOBIOSE-SPECIFIC EIIC COMPONENT"/>
    <property type="match status" value="1"/>
</dbReference>
<dbReference type="PIRSF" id="PIRSF006351">
    <property type="entry name" value="PTS_EIIC-Cellobiose"/>
    <property type="match status" value="1"/>
</dbReference>
<feature type="transmembrane region" description="Helical" evidence="9">
    <location>
        <begin position="349"/>
        <end position="368"/>
    </location>
</feature>
<keyword evidence="6 9" id="KW-1133">Transmembrane helix</keyword>
<protein>
    <recommendedName>
        <fullName evidence="8">Permease IIC component</fullName>
    </recommendedName>
</protein>
<dbReference type="InterPro" id="IPR051088">
    <property type="entry name" value="PTS_Sugar-EIIC/EIIB"/>
</dbReference>
<reference evidence="11 12" key="1">
    <citation type="submission" date="2022-06" db="EMBL/GenBank/DDBJ databases">
        <title>Isolation of gut microbiota from human fecal samples.</title>
        <authorList>
            <person name="Pamer E.G."/>
            <person name="Barat B."/>
            <person name="Waligurski E."/>
            <person name="Medina S."/>
            <person name="Paddock L."/>
            <person name="Mostad J."/>
        </authorList>
    </citation>
    <scope>NUCLEOTIDE SEQUENCE [LARGE SCALE GENOMIC DNA]</scope>
    <source>
        <strain evidence="11 12">DFI.6.1</strain>
    </source>
</reference>
<dbReference type="RefSeq" id="WP_178199933.1">
    <property type="nucleotide sequence ID" value="NZ_CALVCM010000069.1"/>
</dbReference>
<sequence length="434" mass="47615">MNKLSAMIERYVAPMANKLARQKYVQAIQSTFLTMIPFLTVGSFALILISPAMDFHEMDPGIMRTFMEGWQWFADFAYGPLNAINYATMSCLALYLAFGMGFFLSKHHGMKGYLPTVLCGISFIVVNAIAPDGSFTTDYLGGTGLFGSMITAGIAFELYRFLYDHKVGRIELQGGNVPPALTESFASLVPVVIVLAVMGLMSTAVITFAGVPFPGLIGALLEPVVSMIDNVFGVMILSLLVMVLWWFGIHDSVITGPLTPFLYHNLSVNMTAYAAGTAAIALPYVLTEPFWWTFMAIGGSGATFGLALLLLRSKSKHLKTVGKLGIIPAFFNINEPIIFGMPLMLNPTMMFPFVFAMTANGVISYLLMDIGLVARTFVYPSWNMFCPIGALLATLDIKAVLLVIGLIIMDMIIYYPFLKVYEKQKLQEEAEVAK</sequence>
<comment type="function">
    <text evidence="8">The phosphoenolpyruvate-dependent sugar phosphotransferase system (PTS), a major carbohydrate active -transport system, catalyzes the phosphorylation of incoming sugar substrates concomitant with their translocation across the cell membrane.</text>
</comment>
<evidence type="ECO:0000313" key="11">
    <source>
        <dbReference type="EMBL" id="MCQ5122597.1"/>
    </source>
</evidence>
<evidence type="ECO:0000256" key="1">
    <source>
        <dbReference type="ARBA" id="ARBA00004651"/>
    </source>
</evidence>
<feature type="transmembrane region" description="Helical" evidence="9">
    <location>
        <begin position="83"/>
        <end position="105"/>
    </location>
</feature>
<keyword evidence="5 9" id="KW-0812">Transmembrane</keyword>
<keyword evidence="7 8" id="KW-0472">Membrane</keyword>
<evidence type="ECO:0000256" key="3">
    <source>
        <dbReference type="ARBA" id="ARBA00022475"/>
    </source>
</evidence>
<dbReference type="InterPro" id="IPR004796">
    <property type="entry name" value="PTS_IIC_cello"/>
</dbReference>
<feature type="domain" description="PTS EIIC type-3" evidence="10">
    <location>
        <begin position="8"/>
        <end position="417"/>
    </location>
</feature>
<accession>A0ABT1SMY6</accession>
<keyword evidence="3 8" id="KW-1003">Cell membrane</keyword>
<feature type="transmembrane region" description="Helical" evidence="9">
    <location>
        <begin position="261"/>
        <end position="284"/>
    </location>
</feature>
<proteinExistence type="predicted"/>
<dbReference type="InterPro" id="IPR004501">
    <property type="entry name" value="PTS_EIIC_3"/>
</dbReference>
<dbReference type="PANTHER" id="PTHR33989">
    <property type="match status" value="1"/>
</dbReference>
<name>A0ABT1SMY6_9FIRM</name>
<evidence type="ECO:0000259" key="10">
    <source>
        <dbReference type="PROSITE" id="PS51105"/>
    </source>
</evidence>
<evidence type="ECO:0000256" key="4">
    <source>
        <dbReference type="ARBA" id="ARBA00022597"/>
    </source>
</evidence>
<feature type="transmembrane region" description="Helical" evidence="9">
    <location>
        <begin position="388"/>
        <end position="415"/>
    </location>
</feature>
<evidence type="ECO:0000256" key="2">
    <source>
        <dbReference type="ARBA" id="ARBA00022448"/>
    </source>
</evidence>
<dbReference type="Pfam" id="PF02378">
    <property type="entry name" value="PTS_EIIC"/>
    <property type="match status" value="1"/>
</dbReference>
<organism evidence="11 12">
    <name type="scientific">Massilicoli timonensis</name>
    <dbReference type="NCBI Taxonomy" id="2015901"/>
    <lineage>
        <taxon>Bacteria</taxon>
        <taxon>Bacillati</taxon>
        <taxon>Bacillota</taxon>
        <taxon>Erysipelotrichia</taxon>
        <taxon>Erysipelotrichales</taxon>
        <taxon>Erysipelotrichaceae</taxon>
        <taxon>Massilicoli</taxon>
    </lineage>
</organism>
<evidence type="ECO:0000256" key="7">
    <source>
        <dbReference type="ARBA" id="ARBA00023136"/>
    </source>
</evidence>
<dbReference type="InterPro" id="IPR003352">
    <property type="entry name" value="PTS_EIIC"/>
</dbReference>
<evidence type="ECO:0000256" key="8">
    <source>
        <dbReference type="PIRNR" id="PIRNR006351"/>
    </source>
</evidence>
<gene>
    <name evidence="11" type="ORF">NE663_10075</name>
</gene>
<dbReference type="EMBL" id="JANGCH010000020">
    <property type="protein sequence ID" value="MCQ5122597.1"/>
    <property type="molecule type" value="Genomic_DNA"/>
</dbReference>
<keyword evidence="12" id="KW-1185">Reference proteome</keyword>
<feature type="transmembrane region" description="Helical" evidence="9">
    <location>
        <begin position="142"/>
        <end position="163"/>
    </location>
</feature>
<feature type="transmembrane region" description="Helical" evidence="9">
    <location>
        <begin position="31"/>
        <end position="53"/>
    </location>
</feature>
<dbReference type="NCBIfam" id="TIGR00410">
    <property type="entry name" value="lacE"/>
    <property type="match status" value="1"/>
</dbReference>
<keyword evidence="2 8" id="KW-0813">Transport</keyword>
<feature type="transmembrane region" description="Helical" evidence="9">
    <location>
        <begin position="184"/>
        <end position="211"/>
    </location>
</feature>
<comment type="caution">
    <text evidence="11">The sequence shown here is derived from an EMBL/GenBank/DDBJ whole genome shotgun (WGS) entry which is preliminary data.</text>
</comment>
<dbReference type="Proteomes" id="UP001524435">
    <property type="component" value="Unassembled WGS sequence"/>
</dbReference>
<feature type="transmembrane region" description="Helical" evidence="9">
    <location>
        <begin position="112"/>
        <end position="130"/>
    </location>
</feature>
<dbReference type="PROSITE" id="PS51105">
    <property type="entry name" value="PTS_EIIC_TYPE_3"/>
    <property type="match status" value="1"/>
</dbReference>